<name>A0A9X3M5D2_9CORY</name>
<organism evidence="1 2">
    <name type="scientific">Corynebacterium macclintockiae</name>
    <dbReference type="NCBI Taxonomy" id="2913501"/>
    <lineage>
        <taxon>Bacteria</taxon>
        <taxon>Bacillati</taxon>
        <taxon>Actinomycetota</taxon>
        <taxon>Actinomycetes</taxon>
        <taxon>Mycobacteriales</taxon>
        <taxon>Corynebacteriaceae</taxon>
        <taxon>Corynebacterium</taxon>
    </lineage>
</organism>
<proteinExistence type="predicted"/>
<dbReference type="AlphaFoldDB" id="A0A9X3M5D2"/>
<dbReference type="Proteomes" id="UP001146505">
    <property type="component" value="Unassembled WGS sequence"/>
</dbReference>
<protein>
    <submittedName>
        <fullName evidence="1">Lycopene cyclase family protein</fullName>
    </submittedName>
</protein>
<keyword evidence="2" id="KW-1185">Reference proteome</keyword>
<dbReference type="EMBL" id="JAKMUV010000002">
    <property type="protein sequence ID" value="MCZ9304496.1"/>
    <property type="molecule type" value="Genomic_DNA"/>
</dbReference>
<dbReference type="SUPFAM" id="SSF51905">
    <property type="entry name" value="FAD/NAD(P)-binding domain"/>
    <property type="match status" value="1"/>
</dbReference>
<accession>A0A9X3M5D2</accession>
<dbReference type="InterPro" id="IPR036188">
    <property type="entry name" value="FAD/NAD-bd_sf"/>
</dbReference>
<dbReference type="GeneID" id="301812487"/>
<evidence type="ECO:0000313" key="2">
    <source>
        <dbReference type="Proteomes" id="UP001146505"/>
    </source>
</evidence>
<dbReference type="PANTHER" id="PTHR39757">
    <property type="match status" value="1"/>
</dbReference>
<dbReference type="RefSeq" id="WP_269954652.1">
    <property type="nucleotide sequence ID" value="NZ_JAKMUV010000002.1"/>
</dbReference>
<dbReference type="Pfam" id="PF05834">
    <property type="entry name" value="Lycopene_cycl"/>
    <property type="match status" value="1"/>
</dbReference>
<comment type="caution">
    <text evidence="1">The sequence shown here is derived from an EMBL/GenBank/DDBJ whole genome shotgun (WGS) entry which is preliminary data.</text>
</comment>
<reference evidence="1" key="1">
    <citation type="submission" date="2022-02" db="EMBL/GenBank/DDBJ databases">
        <title>Corynebacterium sp. from urogenital microbiome.</title>
        <authorList>
            <person name="Cappelli E.A."/>
            <person name="Ribeiro T.G."/>
            <person name="Peixe L."/>
        </authorList>
    </citation>
    <scope>NUCLEOTIDE SEQUENCE</scope>
    <source>
        <strain evidence="1">C9Ua_112</strain>
    </source>
</reference>
<gene>
    <name evidence="1" type="ORF">L8U58_02940</name>
</gene>
<dbReference type="PANTHER" id="PTHR39757:SF5">
    <property type="entry name" value="OS02G0190600 PROTEIN"/>
    <property type="match status" value="1"/>
</dbReference>
<sequence length="358" mass="39510">MPQTLHLKGLGPAGALLAIRAAQRGYSVVAYDPAVDLNRATPFPGTYGVFSTQIPAWADALFTPPAPLEVVAGLPTTRRTLGFEYRMLDQAAVVKALRESNVRVVAEYVPDGHPAVDCTGAPRTDAALWQLAVGWFFSDRDAPRPQPVFMDWTGAEAQDQHAAPSFCYIQRTSEGWLYEETILATHCPADPAEQQKVLDVLRNRLAERIARMGLDPESVSREEQVSIPMGTRRRHKERKFGAAAGFINPATGYSLGHALEAADDVLDGRRLGGNLAYVLRQVGGELIARADGATLQDFFGHFFALDTERQLAYLSGRDGLAVARTMWALREGTGLSHEFLQPLFRRPWQVMRAVWARR</sequence>
<evidence type="ECO:0000313" key="1">
    <source>
        <dbReference type="EMBL" id="MCZ9304496.1"/>
    </source>
</evidence>